<evidence type="ECO:0000313" key="3">
    <source>
        <dbReference type="Proteomes" id="UP000516230"/>
    </source>
</evidence>
<name>A0A7H0HNK4_9ACTN</name>
<organism evidence="2 3">
    <name type="scientific">Streptomyces genisteinicus</name>
    <dbReference type="NCBI Taxonomy" id="2768068"/>
    <lineage>
        <taxon>Bacteria</taxon>
        <taxon>Bacillati</taxon>
        <taxon>Actinomycetota</taxon>
        <taxon>Actinomycetes</taxon>
        <taxon>Kitasatosporales</taxon>
        <taxon>Streptomycetaceae</taxon>
        <taxon>Streptomyces</taxon>
    </lineage>
</organism>
<protein>
    <submittedName>
        <fullName evidence="2">Uncharacterized protein</fullName>
    </submittedName>
</protein>
<dbReference type="Proteomes" id="UP000516230">
    <property type="component" value="Chromosome"/>
</dbReference>
<reference evidence="2 3" key="1">
    <citation type="submission" date="2020-08" db="EMBL/GenBank/DDBJ databases">
        <title>A novel species.</title>
        <authorList>
            <person name="Gao J."/>
        </authorList>
    </citation>
    <scope>NUCLEOTIDE SEQUENCE [LARGE SCALE GENOMIC DNA]</scope>
    <source>
        <strain evidence="2 3">CRPJ-33</strain>
    </source>
</reference>
<proteinExistence type="predicted"/>
<dbReference type="RefSeq" id="WP_187739321.1">
    <property type="nucleotide sequence ID" value="NZ_CP060825.1"/>
</dbReference>
<dbReference type="KEGG" id="sgj:IAG43_03705"/>
<evidence type="ECO:0000256" key="1">
    <source>
        <dbReference type="SAM" id="MobiDB-lite"/>
    </source>
</evidence>
<feature type="region of interest" description="Disordered" evidence="1">
    <location>
        <begin position="60"/>
        <end position="79"/>
    </location>
</feature>
<keyword evidence="3" id="KW-1185">Reference proteome</keyword>
<accession>A0A7H0HNK4</accession>
<dbReference type="EMBL" id="CP060825">
    <property type="protein sequence ID" value="QNP62120.1"/>
    <property type="molecule type" value="Genomic_DNA"/>
</dbReference>
<dbReference type="AlphaFoldDB" id="A0A7H0HNK4"/>
<evidence type="ECO:0000313" key="2">
    <source>
        <dbReference type="EMBL" id="QNP62120.1"/>
    </source>
</evidence>
<sequence length="79" mass="8057">MTRTPDGRLARCVLDEGEHGDHVVGVGDGIDLWVVWNDRTGAAALVAGPACGTPPGAARGTGHCSGPAGHPGRCTWERA</sequence>
<gene>
    <name evidence="2" type="ORF">IAG43_03705</name>
</gene>